<evidence type="ECO:0000313" key="1">
    <source>
        <dbReference type="EMBL" id="ANT55197.1"/>
    </source>
</evidence>
<evidence type="ECO:0000313" key="2">
    <source>
        <dbReference type="EMBL" id="ANT55202.1"/>
    </source>
</evidence>
<organism evidence="2">
    <name type="scientific">Human immunodeficiency virus type 1</name>
    <name type="common">HIV-1</name>
    <dbReference type="NCBI Taxonomy" id="11676"/>
    <lineage>
        <taxon>Viruses</taxon>
        <taxon>Riboviria</taxon>
        <taxon>Pararnavirae</taxon>
        <taxon>Artverviricota</taxon>
        <taxon>Revtraviricetes</taxon>
        <taxon>Ortervirales</taxon>
        <taxon>Retroviridae</taxon>
        <taxon>Orthoretrovirinae</taxon>
        <taxon>Lentivirus</taxon>
        <taxon>Lentivirus humimdef1</taxon>
    </lineage>
</organism>
<sequence>MGGIWSKRSMGGMACYKGKNETN</sequence>
<name>A0A219TAK8_HV1</name>
<proteinExistence type="predicted"/>
<protein>
    <submittedName>
        <fullName evidence="2">Truncated nef protein</fullName>
    </submittedName>
</protein>
<evidence type="ECO:0000313" key="3">
    <source>
        <dbReference type="EMBL" id="ANT55207.1"/>
    </source>
</evidence>
<dbReference type="EMBL" id="KT223505">
    <property type="protein sequence ID" value="ANT55207.1"/>
    <property type="molecule type" value="Genomic_DNA"/>
</dbReference>
<reference evidence="2" key="1">
    <citation type="submission" date="2015-06" db="EMBL/GenBank/DDBJ databases">
        <title>Reactivation of VOA-inducible and VOA-noninducible intact HIV-1 proviruses in immune-compromised mice engrafted with human resting CD4+ T cells.</title>
        <authorList>
            <person name="Yuan Z."/>
            <person name="Ho Y.-C."/>
            <person name="Kang G."/>
            <person name="Lu W."/>
            <person name="Siliciano R.F."/>
            <person name="Li Q."/>
        </authorList>
    </citation>
    <scope>NUCLEOTIDE SEQUENCE</scope>
    <source>
        <strain evidence="1">P46n</strain>
        <strain evidence="2">P46p</strain>
        <strain evidence="3">P46u</strain>
    </source>
</reference>
<dbReference type="EMBL" id="KT223503">
    <property type="protein sequence ID" value="ANT55197.1"/>
    <property type="molecule type" value="Genomic_DNA"/>
</dbReference>
<accession>A0A219TAK8</accession>
<dbReference type="EMBL" id="KT223504">
    <property type="protein sequence ID" value="ANT55202.1"/>
    <property type="molecule type" value="Genomic_DNA"/>
</dbReference>
<gene>
    <name evidence="2" type="primary">nef</name>
</gene>
<organismHost>
    <name type="scientific">Homo sapiens</name>
    <name type="common">Human</name>
    <dbReference type="NCBI Taxonomy" id="9606"/>
</organismHost>